<dbReference type="GO" id="GO:0016740">
    <property type="term" value="F:transferase activity"/>
    <property type="evidence" value="ECO:0007669"/>
    <property type="project" value="UniProtKB-KW"/>
</dbReference>
<keyword evidence="1" id="KW-0808">Transferase</keyword>
<dbReference type="EMBL" id="CP003379">
    <property type="protein sequence ID" value="AFL90564.1"/>
    <property type="molecule type" value="Genomic_DNA"/>
</dbReference>
<dbReference type="OrthoDB" id="113236at2"/>
<dbReference type="SUPFAM" id="SSF53448">
    <property type="entry name" value="Nucleotide-diphospho-sugar transferases"/>
    <property type="match status" value="1"/>
</dbReference>
<keyword evidence="2" id="KW-1185">Reference proteome</keyword>
<dbReference type="HOGENOM" id="CLU_072074_0_0_0"/>
<proteinExistence type="predicted"/>
<dbReference type="Proteomes" id="UP000006056">
    <property type="component" value="Chromosome"/>
</dbReference>
<evidence type="ECO:0000313" key="2">
    <source>
        <dbReference type="Proteomes" id="UP000006056"/>
    </source>
</evidence>
<protein>
    <submittedName>
        <fullName evidence="1">Putative glycosyltransferase</fullName>
    </submittedName>
</protein>
<sequence length="314" mass="35154">MSEPLQPRILVVIVRYRVPVSESATIQSLTRAFAADPSLHDRYTTLLWDNSAEPLTDPPAGMLYRHDPANSGITGAFNASAAYAEQHGFPWILLLDQDSDLPPNFLHDMAEVANHVHNIPEVAAIAPSIYAQGFPASPHRVLRNRHVPYPAGESGIASGEATAINSGSMLRVKDLLAVGGYSAAFQQEYSDWYIFHQLHRAGKKLWRAANIRVDHVMTVMDYDNLLSVKRYGELLAAEEAFNDLYRSSLEGSLQTLRLLLRAAKQRLRLKNPEFSHVTLRRFFRRLATTRGHRIAAWQADAEARRNRYTAGASN</sequence>
<name>I3ZMU6_TERRK</name>
<dbReference type="AlphaFoldDB" id="I3ZMU6"/>
<evidence type="ECO:0000313" key="1">
    <source>
        <dbReference type="EMBL" id="AFL90564.1"/>
    </source>
</evidence>
<organism evidence="1 2">
    <name type="scientific">Terriglobus roseus (strain DSM 18391 / NRRL B-41598 / KBS 63)</name>
    <dbReference type="NCBI Taxonomy" id="926566"/>
    <lineage>
        <taxon>Bacteria</taxon>
        <taxon>Pseudomonadati</taxon>
        <taxon>Acidobacteriota</taxon>
        <taxon>Terriglobia</taxon>
        <taxon>Terriglobales</taxon>
        <taxon>Acidobacteriaceae</taxon>
        <taxon>Terriglobus</taxon>
    </lineage>
</organism>
<accession>I3ZMU6</accession>
<dbReference type="RefSeq" id="WP_014787824.1">
    <property type="nucleotide sequence ID" value="NC_018014.1"/>
</dbReference>
<dbReference type="KEGG" id="trs:Terro_4367"/>
<dbReference type="STRING" id="926566.Terro_4367"/>
<dbReference type="Gene3D" id="3.90.550.10">
    <property type="entry name" value="Spore Coat Polysaccharide Biosynthesis Protein SpsA, Chain A"/>
    <property type="match status" value="1"/>
</dbReference>
<dbReference type="InterPro" id="IPR029044">
    <property type="entry name" value="Nucleotide-diphossugar_trans"/>
</dbReference>
<gene>
    <name evidence="1" type="ordered locus">Terro_4367</name>
</gene>
<reference evidence="1 2" key="1">
    <citation type="submission" date="2012-06" db="EMBL/GenBank/DDBJ databases">
        <title>Complete genome of Terriglobus roseus DSM 18391.</title>
        <authorList>
            <consortium name="US DOE Joint Genome Institute (JGI-PGF)"/>
            <person name="Lucas S."/>
            <person name="Copeland A."/>
            <person name="Lapidus A."/>
            <person name="Glavina del Rio T."/>
            <person name="Dalin E."/>
            <person name="Tice H."/>
            <person name="Bruce D."/>
            <person name="Goodwin L."/>
            <person name="Pitluck S."/>
            <person name="Peters L."/>
            <person name="Mikhailova N."/>
            <person name="Munk A.C.C."/>
            <person name="Kyrpides N."/>
            <person name="Mavromatis K."/>
            <person name="Ivanova N."/>
            <person name="Brettin T."/>
            <person name="Detter J.C."/>
            <person name="Han C."/>
            <person name="Larimer F."/>
            <person name="Land M."/>
            <person name="Hauser L."/>
            <person name="Markowitz V."/>
            <person name="Cheng J.-F."/>
            <person name="Hugenholtz P."/>
            <person name="Woyke T."/>
            <person name="Wu D."/>
            <person name="Brambilla E."/>
            <person name="Klenk H.-P."/>
            <person name="Eisen J.A."/>
        </authorList>
    </citation>
    <scope>NUCLEOTIDE SEQUENCE [LARGE SCALE GENOMIC DNA]</scope>
    <source>
        <strain evidence="2">DSM 18391 / NRRL B-41598 / KBS 63</strain>
    </source>
</reference>
<dbReference type="eggNOG" id="COG1216">
    <property type="taxonomic scope" value="Bacteria"/>
</dbReference>